<protein>
    <recommendedName>
        <fullName evidence="8">Dihydroxy-acid dehydratase</fullName>
        <ecNumber evidence="8">4.2.1.9</ecNumber>
    </recommendedName>
</protein>
<dbReference type="Pfam" id="PF00920">
    <property type="entry name" value="ILVD_EDD_N"/>
    <property type="match status" value="1"/>
</dbReference>
<dbReference type="EC" id="4.2.1.9" evidence="8"/>
<evidence type="ECO:0000256" key="4">
    <source>
        <dbReference type="ARBA" id="ARBA00023004"/>
    </source>
</evidence>
<evidence type="ECO:0000256" key="1">
    <source>
        <dbReference type="ARBA" id="ARBA00006486"/>
    </source>
</evidence>
<evidence type="ECO:0000256" key="2">
    <source>
        <dbReference type="ARBA" id="ARBA00022714"/>
    </source>
</evidence>
<dbReference type="InterPro" id="IPR037237">
    <property type="entry name" value="IlvD/EDD_N"/>
</dbReference>
<evidence type="ECO:0000256" key="3">
    <source>
        <dbReference type="ARBA" id="ARBA00022723"/>
    </source>
</evidence>
<evidence type="ECO:0000259" key="10">
    <source>
        <dbReference type="Pfam" id="PF24877"/>
    </source>
</evidence>
<feature type="domain" description="Dihydroxy-acid/6-phosphogluconate dehydratase N-terminal" evidence="9">
    <location>
        <begin position="30"/>
        <end position="341"/>
    </location>
</feature>
<keyword evidence="6" id="KW-0456">Lyase</keyword>
<keyword evidence="4" id="KW-0408">Iron</keyword>
<organism evidence="11 12">
    <name type="scientific">Halanaerobium congolense</name>
    <dbReference type="NCBI Taxonomy" id="54121"/>
    <lineage>
        <taxon>Bacteria</taxon>
        <taxon>Bacillati</taxon>
        <taxon>Bacillota</taxon>
        <taxon>Clostridia</taxon>
        <taxon>Halanaerobiales</taxon>
        <taxon>Halanaerobiaceae</taxon>
        <taxon>Halanaerobium</taxon>
    </lineage>
</organism>
<dbReference type="FunFam" id="3.50.30.80:FF:000001">
    <property type="entry name" value="Dihydroxy-acid dehydratase"/>
    <property type="match status" value="1"/>
</dbReference>
<keyword evidence="5" id="KW-0411">Iron-sulfur</keyword>
<dbReference type="GO" id="GO:0009082">
    <property type="term" value="P:branched-chain amino acid biosynthetic process"/>
    <property type="evidence" value="ECO:0007669"/>
    <property type="project" value="UniProtKB-UniRule"/>
</dbReference>
<comment type="similarity">
    <text evidence="1">Belongs to the IlvD/Edd family.</text>
</comment>
<evidence type="ECO:0000313" key="12">
    <source>
        <dbReference type="Proteomes" id="UP000324896"/>
    </source>
</evidence>
<feature type="domain" description="Dihydroxy-acid/6-phosphogluconate dehydratase C-terminal" evidence="10">
    <location>
        <begin position="352"/>
        <end position="543"/>
    </location>
</feature>
<keyword evidence="7" id="KW-0028">Amino-acid biosynthesis</keyword>
<dbReference type="RefSeq" id="WP_149796646.1">
    <property type="nucleotide sequence ID" value="NZ_FMYT01000003.1"/>
</dbReference>
<evidence type="ECO:0000256" key="7">
    <source>
        <dbReference type="ARBA" id="ARBA00023304"/>
    </source>
</evidence>
<evidence type="ECO:0000259" key="9">
    <source>
        <dbReference type="Pfam" id="PF00920"/>
    </source>
</evidence>
<evidence type="ECO:0000313" key="11">
    <source>
        <dbReference type="EMBL" id="SDC23566.1"/>
    </source>
</evidence>
<dbReference type="EMBL" id="FMYT01000003">
    <property type="protein sequence ID" value="SDC23566.1"/>
    <property type="molecule type" value="Genomic_DNA"/>
</dbReference>
<gene>
    <name evidence="11" type="ORF">SAMN04488597_103164</name>
</gene>
<dbReference type="GO" id="GO:0005829">
    <property type="term" value="C:cytosol"/>
    <property type="evidence" value="ECO:0007669"/>
    <property type="project" value="TreeGrafter"/>
</dbReference>
<evidence type="ECO:0000256" key="6">
    <source>
        <dbReference type="ARBA" id="ARBA00023239"/>
    </source>
</evidence>
<dbReference type="InterPro" id="IPR042096">
    <property type="entry name" value="Dihydro-acid_dehy_C"/>
</dbReference>
<evidence type="ECO:0000256" key="8">
    <source>
        <dbReference type="NCBIfam" id="TIGR00110"/>
    </source>
</evidence>
<proteinExistence type="inferred from homology"/>
<evidence type="ECO:0000256" key="5">
    <source>
        <dbReference type="ARBA" id="ARBA00023014"/>
    </source>
</evidence>
<dbReference type="AlphaFoldDB" id="A0A1G6JZV5"/>
<dbReference type="GO" id="GO:0004160">
    <property type="term" value="F:dihydroxy-acid dehydratase activity"/>
    <property type="evidence" value="ECO:0007669"/>
    <property type="project" value="UniProtKB-UniRule"/>
</dbReference>
<dbReference type="GO" id="GO:0046872">
    <property type="term" value="F:metal ion binding"/>
    <property type="evidence" value="ECO:0007669"/>
    <property type="project" value="UniProtKB-KW"/>
</dbReference>
<dbReference type="PANTHER" id="PTHR43661">
    <property type="entry name" value="D-XYLONATE DEHYDRATASE"/>
    <property type="match status" value="1"/>
</dbReference>
<accession>A0A1G6JZV5</accession>
<dbReference type="Proteomes" id="UP000324896">
    <property type="component" value="Unassembled WGS sequence"/>
</dbReference>
<dbReference type="Gene3D" id="3.50.30.80">
    <property type="entry name" value="IlvD/EDD C-terminal domain-like"/>
    <property type="match status" value="1"/>
</dbReference>
<dbReference type="SUPFAM" id="SSF52016">
    <property type="entry name" value="LeuD/IlvD-like"/>
    <property type="match status" value="1"/>
</dbReference>
<sequence length="547" mass="58042">MNNKFVGTDAIMRRAMLKGCGFDDADIKNKPHIGIVNTYNEGAPGHAHLNGIAESIKQGVWAAGGVPVEFGAPSTCGDMIVGEEELKYELAGRDVVAMGVEYVSTVHQFDGLVLLASCDNIIPGVMLGAIRVDVPSIVITGGSMLTGEYQGKEVLPSDVGVMTMGKDADSQKVRDIENIACMCPGACSTMGTANSMQIMTEVLGLNLPGTATIPAVYADKKRAARSAGKRIVSMVEEDLKPSDLLNREIFLNAVKTNIAMGGSTNVILHLLALAREAKVELTIDDFAEFGNQIPCICGVKPSGSYSIVDFHKAGGVPALLKELELYLDLNVSTITGQTIGEIIAEAKNRNSEVIRSLDNPINGDGGLKILRGNLAPNSAIVRSSSVPESMKKFTGPAKVFNRDQEGVKAIKAGEIEPGDVMVIRYEGPKGAPGMKEIMLSTDALVAYGLDESVGLITDGRFSGFNHGPIIGHVTPEAYAGGPLALVENGDIISVDIKNSTLDVKLSEKELAARREKWKQPEAKVKQGMMHIYAQLCKSADQGAGMTI</sequence>
<dbReference type="InterPro" id="IPR004404">
    <property type="entry name" value="DihydroxyA_deHydtase"/>
</dbReference>
<reference evidence="11 12" key="1">
    <citation type="submission" date="2016-10" db="EMBL/GenBank/DDBJ databases">
        <authorList>
            <person name="Varghese N."/>
            <person name="Submissions S."/>
        </authorList>
    </citation>
    <scope>NUCLEOTIDE SEQUENCE [LARGE SCALE GENOMIC DNA]</scope>
    <source>
        <strain evidence="11 12">WG10</strain>
    </source>
</reference>
<keyword evidence="2" id="KW-0001">2Fe-2S</keyword>
<keyword evidence="3" id="KW-0479">Metal-binding</keyword>
<dbReference type="NCBIfam" id="TIGR00110">
    <property type="entry name" value="ilvD"/>
    <property type="match status" value="1"/>
</dbReference>
<keyword evidence="7" id="KW-0100">Branched-chain amino acid biosynthesis</keyword>
<dbReference type="InterPro" id="IPR056740">
    <property type="entry name" value="ILV_EDD_C"/>
</dbReference>
<dbReference type="InterPro" id="IPR000581">
    <property type="entry name" value="ILV_EDD_N"/>
</dbReference>
<dbReference type="PANTHER" id="PTHR43661:SF3">
    <property type="entry name" value="D-XYLONATE DEHYDRATASE YAGF-RELATED"/>
    <property type="match status" value="1"/>
</dbReference>
<dbReference type="SUPFAM" id="SSF143975">
    <property type="entry name" value="IlvD/EDD N-terminal domain-like"/>
    <property type="match status" value="1"/>
</dbReference>
<dbReference type="GO" id="GO:0051537">
    <property type="term" value="F:2 iron, 2 sulfur cluster binding"/>
    <property type="evidence" value="ECO:0007669"/>
    <property type="project" value="UniProtKB-KW"/>
</dbReference>
<name>A0A1G6JZV5_9FIRM</name>
<dbReference type="Pfam" id="PF24877">
    <property type="entry name" value="ILV_EDD_C"/>
    <property type="match status" value="1"/>
</dbReference>